<proteinExistence type="inferred from homology"/>
<protein>
    <submittedName>
        <fullName evidence="6">HTH-type transcriptional regulator, LysR family</fullName>
    </submittedName>
</protein>
<dbReference type="Gene3D" id="3.40.190.10">
    <property type="entry name" value="Periplasmic binding protein-like II"/>
    <property type="match status" value="2"/>
</dbReference>
<keyword evidence="2" id="KW-0805">Transcription regulation</keyword>
<dbReference type="InterPro" id="IPR058163">
    <property type="entry name" value="LysR-type_TF_proteobact-type"/>
</dbReference>
<dbReference type="InterPro" id="IPR036388">
    <property type="entry name" value="WH-like_DNA-bd_sf"/>
</dbReference>
<reference evidence="6 7" key="1">
    <citation type="journal article" date="2014" name="ISME J.">
        <title>Adaptation of an abundant Roseobacter RCA organism to pelagic systems revealed by genomic and transcriptomic analyses.</title>
        <authorList>
            <person name="Voget S."/>
            <person name="Wemheuer B."/>
            <person name="Brinkhoff T."/>
            <person name="Vollmers J."/>
            <person name="Dietrich S."/>
            <person name="Giebel H.A."/>
            <person name="Beardsley C."/>
            <person name="Sardemann C."/>
            <person name="Bakenhus I."/>
            <person name="Billerbeck S."/>
            <person name="Daniel R."/>
            <person name="Simon M."/>
        </authorList>
    </citation>
    <scope>NUCLEOTIDE SEQUENCE [LARGE SCALE GENOMIC DNA]</scope>
    <source>
        <strain evidence="6 7">RCA23</strain>
    </source>
</reference>
<dbReference type="SUPFAM" id="SSF46785">
    <property type="entry name" value="Winged helix' DNA-binding domain"/>
    <property type="match status" value="1"/>
</dbReference>
<dbReference type="PROSITE" id="PS50931">
    <property type="entry name" value="HTH_LYSR"/>
    <property type="match status" value="1"/>
</dbReference>
<evidence type="ECO:0000259" key="5">
    <source>
        <dbReference type="PROSITE" id="PS50931"/>
    </source>
</evidence>
<keyword evidence="7" id="KW-1185">Reference proteome</keyword>
<dbReference type="GO" id="GO:0003700">
    <property type="term" value="F:DNA-binding transcription factor activity"/>
    <property type="evidence" value="ECO:0007669"/>
    <property type="project" value="InterPro"/>
</dbReference>
<dbReference type="FunFam" id="1.10.10.10:FF:000038">
    <property type="entry name" value="Glycine cleavage system transcriptional activator"/>
    <property type="match status" value="1"/>
</dbReference>
<accession>A0AAN0VJK4</accession>
<dbReference type="InterPro" id="IPR005119">
    <property type="entry name" value="LysR_subst-bd"/>
</dbReference>
<gene>
    <name evidence="6" type="ORF">RCA23_c27090</name>
</gene>
<dbReference type="EMBL" id="CP003984">
    <property type="protein sequence ID" value="AII88224.1"/>
    <property type="molecule type" value="Genomic_DNA"/>
</dbReference>
<evidence type="ECO:0000256" key="1">
    <source>
        <dbReference type="ARBA" id="ARBA00009437"/>
    </source>
</evidence>
<evidence type="ECO:0000313" key="6">
    <source>
        <dbReference type="EMBL" id="AII88224.1"/>
    </source>
</evidence>
<dbReference type="Pfam" id="PF00126">
    <property type="entry name" value="HTH_1"/>
    <property type="match status" value="1"/>
</dbReference>
<name>A0AAN0VJK4_9RHOB</name>
<evidence type="ECO:0000256" key="2">
    <source>
        <dbReference type="ARBA" id="ARBA00023015"/>
    </source>
</evidence>
<keyword evidence="4" id="KW-0804">Transcription</keyword>
<dbReference type="PANTHER" id="PTHR30537:SF74">
    <property type="entry name" value="HTH-TYPE TRANSCRIPTIONAL REGULATOR TRPI"/>
    <property type="match status" value="1"/>
</dbReference>
<dbReference type="InterPro" id="IPR000847">
    <property type="entry name" value="LysR_HTH_N"/>
</dbReference>
<comment type="similarity">
    <text evidence="1">Belongs to the LysR transcriptional regulatory family.</text>
</comment>
<dbReference type="RefSeq" id="WP_044051605.1">
    <property type="nucleotide sequence ID" value="NZ_CP003984.1"/>
</dbReference>
<dbReference type="Gene3D" id="1.10.10.10">
    <property type="entry name" value="Winged helix-like DNA-binding domain superfamily/Winged helix DNA-binding domain"/>
    <property type="match status" value="1"/>
</dbReference>
<keyword evidence="3" id="KW-0238">DNA-binding</keyword>
<dbReference type="Pfam" id="PF03466">
    <property type="entry name" value="LysR_substrate"/>
    <property type="match status" value="1"/>
</dbReference>
<evidence type="ECO:0000256" key="3">
    <source>
        <dbReference type="ARBA" id="ARBA00023125"/>
    </source>
</evidence>
<dbReference type="Proteomes" id="UP000028680">
    <property type="component" value="Chromosome"/>
</dbReference>
<dbReference type="PRINTS" id="PR00039">
    <property type="entry name" value="HTHLYSR"/>
</dbReference>
<dbReference type="AlphaFoldDB" id="A0AAN0VJK4"/>
<organism evidence="6 7">
    <name type="scientific">Planktomarina temperata RCA23</name>
    <dbReference type="NCBI Taxonomy" id="666509"/>
    <lineage>
        <taxon>Bacteria</taxon>
        <taxon>Pseudomonadati</taxon>
        <taxon>Pseudomonadota</taxon>
        <taxon>Alphaproteobacteria</taxon>
        <taxon>Rhodobacterales</taxon>
        <taxon>Paracoccaceae</taxon>
        <taxon>Planktomarina</taxon>
    </lineage>
</organism>
<dbReference type="KEGG" id="ptp:RCA23_c27090"/>
<dbReference type="SUPFAM" id="SSF53850">
    <property type="entry name" value="Periplasmic binding protein-like II"/>
    <property type="match status" value="1"/>
</dbReference>
<dbReference type="InterPro" id="IPR036390">
    <property type="entry name" value="WH_DNA-bd_sf"/>
</dbReference>
<dbReference type="GO" id="GO:0006351">
    <property type="term" value="P:DNA-templated transcription"/>
    <property type="evidence" value="ECO:0007669"/>
    <property type="project" value="TreeGrafter"/>
</dbReference>
<evidence type="ECO:0000313" key="7">
    <source>
        <dbReference type="Proteomes" id="UP000028680"/>
    </source>
</evidence>
<feature type="domain" description="HTH lysR-type" evidence="5">
    <location>
        <begin position="7"/>
        <end position="64"/>
    </location>
</feature>
<sequence length="292" mass="32324">MQLDGLPPLNWLRAFETSARHLSFTLAASELNLTQSAVSQHVRSLESFLGRDLFLRKTRAIELTEAGANYLPVVREAFQMLASGTRAFTGGDRGRTLTLHCNMAFSVHWLAPRLKRLYAAHPWIVLNIVTPIWDPERQAANAQVEIRFGRPEDMSPAAQQLTKERFFPVCAPSYQEGEIDLETAVLLDCAGMTGSWGTWFKSQNQPFDRDGSVTLVSTFVIAIQAALHGAGITMVHDTLAEDLLADGRVIQPFDHCPPLTEAYFLSDPPEHASTPASRAFSAWLNSELVGTM</sequence>
<dbReference type="GO" id="GO:0043565">
    <property type="term" value="F:sequence-specific DNA binding"/>
    <property type="evidence" value="ECO:0007669"/>
    <property type="project" value="TreeGrafter"/>
</dbReference>
<dbReference type="PANTHER" id="PTHR30537">
    <property type="entry name" value="HTH-TYPE TRANSCRIPTIONAL REGULATOR"/>
    <property type="match status" value="1"/>
</dbReference>
<evidence type="ECO:0000256" key="4">
    <source>
        <dbReference type="ARBA" id="ARBA00023163"/>
    </source>
</evidence>